<accession>A0A7S3I7I6</accession>
<dbReference type="EMBL" id="HBIE01032524">
    <property type="protein sequence ID" value="CAE0314945.1"/>
    <property type="molecule type" value="Transcribed_RNA"/>
</dbReference>
<gene>
    <name evidence="2" type="ORF">FEHR0123_LOCUS9871</name>
</gene>
<evidence type="ECO:0000313" key="2">
    <source>
        <dbReference type="EMBL" id="CAE0314945.1"/>
    </source>
</evidence>
<evidence type="ECO:0000256" key="1">
    <source>
        <dbReference type="SAM" id="MobiDB-lite"/>
    </source>
</evidence>
<reference evidence="2" key="1">
    <citation type="submission" date="2021-01" db="EMBL/GenBank/DDBJ databases">
        <authorList>
            <person name="Corre E."/>
            <person name="Pelletier E."/>
            <person name="Niang G."/>
            <person name="Scheremetjew M."/>
            <person name="Finn R."/>
            <person name="Kale V."/>
            <person name="Holt S."/>
            <person name="Cochrane G."/>
            <person name="Meng A."/>
            <person name="Brown T."/>
            <person name="Cohen L."/>
        </authorList>
    </citation>
    <scope>NUCLEOTIDE SEQUENCE</scope>
    <source>
        <strain evidence="2">Fehren 1</strain>
    </source>
</reference>
<name>A0A7S3I7I6_9SPIT</name>
<feature type="region of interest" description="Disordered" evidence="1">
    <location>
        <begin position="66"/>
        <end position="131"/>
    </location>
</feature>
<feature type="compositionally biased region" description="Polar residues" evidence="1">
    <location>
        <begin position="1"/>
        <end position="23"/>
    </location>
</feature>
<dbReference type="AlphaFoldDB" id="A0A7S3I7I6"/>
<sequence length="131" mass="14488">MSTKGRNNMGNSSDSDGDQTGNIKQLPLIKGGASNMNMMNMQHMNNSFHHNSSQISETTYSMKAENPLIGGKKKNSSTFNTSKYMAHSPSPSQTFFKDSSKKGKKGLPPFVNVNQKSKIYKKPQQAQNLQQ</sequence>
<protein>
    <submittedName>
        <fullName evidence="2">Uncharacterized protein</fullName>
    </submittedName>
</protein>
<proteinExistence type="predicted"/>
<feature type="region of interest" description="Disordered" evidence="1">
    <location>
        <begin position="1"/>
        <end position="25"/>
    </location>
</feature>
<organism evidence="2">
    <name type="scientific">Favella ehrenbergii</name>
    <dbReference type="NCBI Taxonomy" id="182087"/>
    <lineage>
        <taxon>Eukaryota</taxon>
        <taxon>Sar</taxon>
        <taxon>Alveolata</taxon>
        <taxon>Ciliophora</taxon>
        <taxon>Intramacronucleata</taxon>
        <taxon>Spirotrichea</taxon>
        <taxon>Choreotrichia</taxon>
        <taxon>Tintinnida</taxon>
        <taxon>Xystonellidae</taxon>
        <taxon>Favella</taxon>
    </lineage>
</organism>